<dbReference type="EMBL" id="UOGG01000230">
    <property type="protein sequence ID" value="VAX32970.1"/>
    <property type="molecule type" value="Genomic_DNA"/>
</dbReference>
<feature type="region of interest" description="Disordered" evidence="1">
    <location>
        <begin position="159"/>
        <end position="274"/>
    </location>
</feature>
<evidence type="ECO:0000313" key="2">
    <source>
        <dbReference type="EMBL" id="VAX32970.1"/>
    </source>
</evidence>
<proteinExistence type="predicted"/>
<reference evidence="2" key="1">
    <citation type="submission" date="2018-06" db="EMBL/GenBank/DDBJ databases">
        <authorList>
            <person name="Zhirakovskaya E."/>
        </authorList>
    </citation>
    <scope>NUCLEOTIDE SEQUENCE</scope>
</reference>
<gene>
    <name evidence="2" type="ORF">MNBD_NITROSPINAE05-1235</name>
</gene>
<protein>
    <submittedName>
        <fullName evidence="2">SrpA-related protein</fullName>
    </submittedName>
</protein>
<accession>A0A3B1DDM0</accession>
<feature type="compositionally biased region" description="Basic and acidic residues" evidence="1">
    <location>
        <begin position="189"/>
        <end position="211"/>
    </location>
</feature>
<feature type="compositionally biased region" description="Polar residues" evidence="1">
    <location>
        <begin position="243"/>
        <end position="255"/>
    </location>
</feature>
<name>A0A3B1DDM0_9ZZZZ</name>
<evidence type="ECO:0000256" key="1">
    <source>
        <dbReference type="SAM" id="MobiDB-lite"/>
    </source>
</evidence>
<dbReference type="Pfam" id="PF12118">
    <property type="entry name" value="SprA-related"/>
    <property type="match status" value="1"/>
</dbReference>
<organism evidence="2">
    <name type="scientific">hydrothermal vent metagenome</name>
    <dbReference type="NCBI Taxonomy" id="652676"/>
    <lineage>
        <taxon>unclassified sequences</taxon>
        <taxon>metagenomes</taxon>
        <taxon>ecological metagenomes</taxon>
    </lineage>
</organism>
<dbReference type="AlphaFoldDB" id="A0A3B1DDM0"/>
<feature type="compositionally biased region" description="Low complexity" evidence="1">
    <location>
        <begin position="174"/>
        <end position="188"/>
    </location>
</feature>
<feature type="compositionally biased region" description="Basic and acidic residues" evidence="1">
    <location>
        <begin position="80"/>
        <end position="108"/>
    </location>
</feature>
<dbReference type="InterPro" id="IPR021973">
    <property type="entry name" value="SprA-related"/>
</dbReference>
<sequence length="274" mass="28978">MEVGITQGPPSIKFVQGKPCKECEAQKDLLEDKLTAPDRVSLSGNSPLEKAIASGFSENGLENNAEDNAPGPANGAGPRSEAELSPEEKQALDDLKARDRDVRAHEQAHLAAAGPYAKGPPSFEFQTGSDGRSYAVGGEVQIDTSKVSGNPQATLIKAQTIKRAANAPSDPSAQDRQVAAQAAQLEAQARQEVKQERLEKQEETSGTEKPDPASSLEFSIPTAGNYQPVAEKPQAGQGRKAPENSNSNLRTQNLLKNFVSPASADKGNLLNIVS</sequence>
<feature type="region of interest" description="Disordered" evidence="1">
    <location>
        <begin position="37"/>
        <end position="136"/>
    </location>
</feature>